<dbReference type="RefSeq" id="XP_005537840.1">
    <property type="nucleotide sequence ID" value="XM_005537783.1"/>
</dbReference>
<dbReference type="GeneID" id="16996118"/>
<protein>
    <submittedName>
        <fullName evidence="2">Uncharacterized protein</fullName>
    </submittedName>
</protein>
<name>M1V9Y5_CYAM1</name>
<feature type="transmembrane region" description="Helical" evidence="1">
    <location>
        <begin position="20"/>
        <end position="40"/>
    </location>
</feature>
<gene>
    <name evidence="2" type="ORF">CYME_CMP174C</name>
</gene>
<proteinExistence type="predicted"/>
<sequence>MLSNTFCSFSPSSTVTDSFAGVASTISGALLLALGASSTFRISSVARCARELGVQAKPVLPECRRLVDRPHSGESVSRHSAAGTKASSSPARKVICGCTLRRERSLSGSLYRRDTRTFCRRRKYAPYIVIHFMRSTWTRRPWHSIGAGMSVNVHN</sequence>
<accession>M1V9Y5</accession>
<dbReference type="KEGG" id="cme:CYME_CMP174C"/>
<dbReference type="Proteomes" id="UP000007014">
    <property type="component" value="Chromosome 16"/>
</dbReference>
<keyword evidence="1" id="KW-0472">Membrane</keyword>
<reference evidence="2 3" key="1">
    <citation type="journal article" date="2004" name="Nature">
        <title>Genome sequence of the ultrasmall unicellular red alga Cyanidioschyzon merolae 10D.</title>
        <authorList>
            <person name="Matsuzaki M."/>
            <person name="Misumi O."/>
            <person name="Shin-i T."/>
            <person name="Maruyama S."/>
            <person name="Takahara M."/>
            <person name="Miyagishima S."/>
            <person name="Mori T."/>
            <person name="Nishida K."/>
            <person name="Yagisawa F."/>
            <person name="Nishida K."/>
            <person name="Yoshida Y."/>
            <person name="Nishimura Y."/>
            <person name="Nakao S."/>
            <person name="Kobayashi T."/>
            <person name="Momoyama Y."/>
            <person name="Higashiyama T."/>
            <person name="Minoda A."/>
            <person name="Sano M."/>
            <person name="Nomoto H."/>
            <person name="Oishi K."/>
            <person name="Hayashi H."/>
            <person name="Ohta F."/>
            <person name="Nishizaka S."/>
            <person name="Haga S."/>
            <person name="Miura S."/>
            <person name="Morishita T."/>
            <person name="Kabeya Y."/>
            <person name="Terasawa K."/>
            <person name="Suzuki Y."/>
            <person name="Ishii Y."/>
            <person name="Asakawa S."/>
            <person name="Takano H."/>
            <person name="Ohta N."/>
            <person name="Kuroiwa H."/>
            <person name="Tanaka K."/>
            <person name="Shimizu N."/>
            <person name="Sugano S."/>
            <person name="Sato N."/>
            <person name="Nozaki H."/>
            <person name="Ogasawara N."/>
            <person name="Kohara Y."/>
            <person name="Kuroiwa T."/>
        </authorList>
    </citation>
    <scope>NUCLEOTIDE SEQUENCE [LARGE SCALE GENOMIC DNA]</scope>
    <source>
        <strain evidence="2 3">10D</strain>
    </source>
</reference>
<dbReference type="HOGENOM" id="CLU_1698021_0_0_1"/>
<keyword evidence="1" id="KW-0812">Transmembrane</keyword>
<dbReference type="Gramene" id="CMP174CT">
    <property type="protein sequence ID" value="CMP174CT"/>
    <property type="gene ID" value="CMP174C"/>
</dbReference>
<keyword evidence="3" id="KW-1185">Reference proteome</keyword>
<dbReference type="AlphaFoldDB" id="M1V9Y5"/>
<dbReference type="EMBL" id="AP006498">
    <property type="protein sequence ID" value="BAM81804.1"/>
    <property type="molecule type" value="Genomic_DNA"/>
</dbReference>
<reference evidence="2 3" key="2">
    <citation type="journal article" date="2007" name="BMC Biol.">
        <title>A 100%-complete sequence reveals unusually simple genomic features in the hot-spring red alga Cyanidioschyzon merolae.</title>
        <authorList>
            <person name="Nozaki H."/>
            <person name="Takano H."/>
            <person name="Misumi O."/>
            <person name="Terasawa K."/>
            <person name="Matsuzaki M."/>
            <person name="Maruyama S."/>
            <person name="Nishida K."/>
            <person name="Yagisawa F."/>
            <person name="Yoshida Y."/>
            <person name="Fujiwara T."/>
            <person name="Takio S."/>
            <person name="Tamura K."/>
            <person name="Chung S.J."/>
            <person name="Nakamura S."/>
            <person name="Kuroiwa H."/>
            <person name="Tanaka K."/>
            <person name="Sato N."/>
            <person name="Kuroiwa T."/>
        </authorList>
    </citation>
    <scope>NUCLEOTIDE SEQUENCE [LARGE SCALE GENOMIC DNA]</scope>
    <source>
        <strain evidence="2 3">10D</strain>
    </source>
</reference>
<evidence type="ECO:0000313" key="2">
    <source>
        <dbReference type="EMBL" id="BAM81804.1"/>
    </source>
</evidence>
<organism evidence="2 3">
    <name type="scientific">Cyanidioschyzon merolae (strain NIES-3377 / 10D)</name>
    <name type="common">Unicellular red alga</name>
    <dbReference type="NCBI Taxonomy" id="280699"/>
    <lineage>
        <taxon>Eukaryota</taxon>
        <taxon>Rhodophyta</taxon>
        <taxon>Bangiophyceae</taxon>
        <taxon>Cyanidiales</taxon>
        <taxon>Cyanidiaceae</taxon>
        <taxon>Cyanidioschyzon</taxon>
    </lineage>
</organism>
<evidence type="ECO:0000313" key="3">
    <source>
        <dbReference type="Proteomes" id="UP000007014"/>
    </source>
</evidence>
<keyword evidence="1" id="KW-1133">Transmembrane helix</keyword>
<evidence type="ECO:0000256" key="1">
    <source>
        <dbReference type="SAM" id="Phobius"/>
    </source>
</evidence>